<sequence length="352" mass="37918">MRITWRQVTRWRAVRQLLTTGEPDPVEVARRVGGIHAQVASCSTGIAALRGATGVDDALADRTLVRTWAMRGTLHLLPADELGLWCAALTERESRRRFPPSFERENGVDGDTLHAVTASIGRVLGAEPLTRAELVERVVDDLGRPEIAEAMGKGWGVLLKPAAARGYLCSGPDGTFVSPAGLLGRPLDQHDPAEAEQAALTRFLAANGPVTVEDVARWWGEQPAPARRRLRGAERVGVEIDGEPGFLLDPADADELAATPADGDHPADGPFLLPGFDPWTIAPLSHRRHAVPEGREKEVSRAAGWITPVLVVDGRVAGVWEREGGRIVVRPFAKLPAGARRAVERLGEVGWA</sequence>
<accession>A0ABN2MQT7</accession>
<dbReference type="Proteomes" id="UP001500449">
    <property type="component" value="Unassembled WGS sequence"/>
</dbReference>
<dbReference type="RefSeq" id="WP_344412891.1">
    <property type="nucleotide sequence ID" value="NZ_BAAAQK010000003.1"/>
</dbReference>
<dbReference type="InterPro" id="IPR009351">
    <property type="entry name" value="AlkZ-like"/>
</dbReference>
<comment type="caution">
    <text evidence="1">The sequence shown here is derived from an EMBL/GenBank/DDBJ whole genome shotgun (WGS) entry which is preliminary data.</text>
</comment>
<evidence type="ECO:0000313" key="1">
    <source>
        <dbReference type="EMBL" id="GAA1834215.1"/>
    </source>
</evidence>
<protein>
    <submittedName>
        <fullName evidence="1">Winged helix DNA-binding domain-containing protein</fullName>
    </submittedName>
</protein>
<dbReference type="PANTHER" id="PTHR38479:SF2">
    <property type="entry name" value="WINGED HELIX DNA-BINDING DOMAIN-CONTAINING PROTEIN"/>
    <property type="match status" value="1"/>
</dbReference>
<proteinExistence type="predicted"/>
<name>A0ABN2MQT7_9PSEU</name>
<organism evidence="1 2">
    <name type="scientific">Pseudonocardia ailaonensis</name>
    <dbReference type="NCBI Taxonomy" id="367279"/>
    <lineage>
        <taxon>Bacteria</taxon>
        <taxon>Bacillati</taxon>
        <taxon>Actinomycetota</taxon>
        <taxon>Actinomycetes</taxon>
        <taxon>Pseudonocardiales</taxon>
        <taxon>Pseudonocardiaceae</taxon>
        <taxon>Pseudonocardia</taxon>
    </lineage>
</organism>
<reference evidence="1 2" key="1">
    <citation type="journal article" date="2019" name="Int. J. Syst. Evol. Microbiol.">
        <title>The Global Catalogue of Microorganisms (GCM) 10K type strain sequencing project: providing services to taxonomists for standard genome sequencing and annotation.</title>
        <authorList>
            <consortium name="The Broad Institute Genomics Platform"/>
            <consortium name="The Broad Institute Genome Sequencing Center for Infectious Disease"/>
            <person name="Wu L."/>
            <person name="Ma J."/>
        </authorList>
    </citation>
    <scope>NUCLEOTIDE SEQUENCE [LARGE SCALE GENOMIC DNA]</scope>
    <source>
        <strain evidence="1 2">JCM 16009</strain>
    </source>
</reference>
<dbReference type="Pfam" id="PF06224">
    <property type="entry name" value="AlkZ-like"/>
    <property type="match status" value="1"/>
</dbReference>
<dbReference type="EMBL" id="BAAAQK010000003">
    <property type="protein sequence ID" value="GAA1834215.1"/>
    <property type="molecule type" value="Genomic_DNA"/>
</dbReference>
<dbReference type="GO" id="GO:0003677">
    <property type="term" value="F:DNA binding"/>
    <property type="evidence" value="ECO:0007669"/>
    <property type="project" value="UniProtKB-KW"/>
</dbReference>
<dbReference type="PANTHER" id="PTHR38479">
    <property type="entry name" value="LMO0824 PROTEIN"/>
    <property type="match status" value="1"/>
</dbReference>
<keyword evidence="1" id="KW-0238">DNA-binding</keyword>
<keyword evidence="2" id="KW-1185">Reference proteome</keyword>
<evidence type="ECO:0000313" key="2">
    <source>
        <dbReference type="Proteomes" id="UP001500449"/>
    </source>
</evidence>
<gene>
    <name evidence="1" type="ORF">GCM10009836_10500</name>
</gene>